<dbReference type="Proteomes" id="UP000276834">
    <property type="component" value="Unassembled WGS sequence"/>
</dbReference>
<evidence type="ECO:0000313" key="1">
    <source>
        <dbReference type="EMBL" id="RLV98812.1"/>
    </source>
</evidence>
<dbReference type="AlphaFoldDB" id="A0A3L8SA52"/>
<dbReference type="EMBL" id="QUSF01000037">
    <property type="protein sequence ID" value="RLV98812.1"/>
    <property type="molecule type" value="Genomic_DNA"/>
</dbReference>
<sequence length="164" mass="17804">ATEVSGEISFTFLELLIKTLKVQIGTSPQESPHSCKESPLSPIQRELERCSAGEAVPAAIQSRALEALALCPCSGRSKEGGCLVSEHHHNQAWRRRSPVQHPWRKRNTTASLEGGEPCAASLEVTTFAKACSPPHCTQDLTATSVLRQGFCCPAERTRLFSHPS</sequence>
<accession>A0A3L8SA52</accession>
<organism evidence="1 2">
    <name type="scientific">Chloebia gouldiae</name>
    <name type="common">Gouldian finch</name>
    <name type="synonym">Erythrura gouldiae</name>
    <dbReference type="NCBI Taxonomy" id="44316"/>
    <lineage>
        <taxon>Eukaryota</taxon>
        <taxon>Metazoa</taxon>
        <taxon>Chordata</taxon>
        <taxon>Craniata</taxon>
        <taxon>Vertebrata</taxon>
        <taxon>Euteleostomi</taxon>
        <taxon>Archelosauria</taxon>
        <taxon>Archosauria</taxon>
        <taxon>Dinosauria</taxon>
        <taxon>Saurischia</taxon>
        <taxon>Theropoda</taxon>
        <taxon>Coelurosauria</taxon>
        <taxon>Aves</taxon>
        <taxon>Neognathae</taxon>
        <taxon>Neoaves</taxon>
        <taxon>Telluraves</taxon>
        <taxon>Australaves</taxon>
        <taxon>Passeriformes</taxon>
        <taxon>Passeroidea</taxon>
        <taxon>Passeridae</taxon>
        <taxon>Chloebia</taxon>
    </lineage>
</organism>
<evidence type="ECO:0000313" key="2">
    <source>
        <dbReference type="Proteomes" id="UP000276834"/>
    </source>
</evidence>
<keyword evidence="2" id="KW-1185">Reference proteome</keyword>
<feature type="non-terminal residue" evidence="1">
    <location>
        <position position="1"/>
    </location>
</feature>
<reference evidence="1 2" key="1">
    <citation type="journal article" date="2018" name="Proc. R. Soc. B">
        <title>A non-coding region near Follistatin controls head colour polymorphism in the Gouldian finch.</title>
        <authorList>
            <person name="Toomey M.B."/>
            <person name="Marques C.I."/>
            <person name="Andrade P."/>
            <person name="Araujo P.M."/>
            <person name="Sabatino S."/>
            <person name="Gazda M.A."/>
            <person name="Afonso S."/>
            <person name="Lopes R.J."/>
            <person name="Corbo J.C."/>
            <person name="Carneiro M."/>
        </authorList>
    </citation>
    <scope>NUCLEOTIDE SEQUENCE [LARGE SCALE GENOMIC DNA]</scope>
    <source>
        <strain evidence="1">Red01</strain>
        <tissue evidence="1">Muscle</tissue>
    </source>
</reference>
<proteinExistence type="predicted"/>
<protein>
    <submittedName>
        <fullName evidence="1">Uncharacterized protein</fullName>
    </submittedName>
</protein>
<name>A0A3L8SA52_CHLGU</name>
<comment type="caution">
    <text evidence="1">The sequence shown here is derived from an EMBL/GenBank/DDBJ whole genome shotgun (WGS) entry which is preliminary data.</text>
</comment>
<gene>
    <name evidence="1" type="ORF">DV515_00010519</name>
</gene>